<evidence type="ECO:0000256" key="1">
    <source>
        <dbReference type="SAM" id="MobiDB-lite"/>
    </source>
</evidence>
<evidence type="ECO:0000313" key="3">
    <source>
        <dbReference type="Proteomes" id="UP000317650"/>
    </source>
</evidence>
<proteinExistence type="predicted"/>
<comment type="caution">
    <text evidence="2">The sequence shown here is derived from an EMBL/GenBank/DDBJ whole genome shotgun (WGS) entry which is preliminary data.</text>
</comment>
<feature type="compositionally biased region" description="Polar residues" evidence="1">
    <location>
        <begin position="308"/>
        <end position="317"/>
    </location>
</feature>
<dbReference type="STRING" id="52838.A0A4S8K7I2"/>
<feature type="compositionally biased region" description="Basic and acidic residues" evidence="1">
    <location>
        <begin position="297"/>
        <end position="307"/>
    </location>
</feature>
<dbReference type="PANTHER" id="PTHR35482:SF1">
    <property type="entry name" value="CYTOCHROME C OXIDASE SUBUNIT"/>
    <property type="match status" value="1"/>
</dbReference>
<feature type="region of interest" description="Disordered" evidence="1">
    <location>
        <begin position="297"/>
        <end position="317"/>
    </location>
</feature>
<protein>
    <submittedName>
        <fullName evidence="2">Uncharacterized protein</fullName>
    </submittedName>
</protein>
<reference evidence="2 3" key="1">
    <citation type="journal article" date="2019" name="Nat. Plants">
        <title>Genome sequencing of Musa balbisiana reveals subgenome evolution and function divergence in polyploid bananas.</title>
        <authorList>
            <person name="Yao X."/>
        </authorList>
    </citation>
    <scope>NUCLEOTIDE SEQUENCE [LARGE SCALE GENOMIC DNA]</scope>
    <source>
        <strain evidence="3">cv. DH-PKW</strain>
        <tissue evidence="2">Leaves</tissue>
    </source>
</reference>
<feature type="compositionally biased region" description="Polar residues" evidence="1">
    <location>
        <begin position="34"/>
        <end position="49"/>
    </location>
</feature>
<feature type="region of interest" description="Disordered" evidence="1">
    <location>
        <begin position="34"/>
        <end position="104"/>
    </location>
</feature>
<dbReference type="AlphaFoldDB" id="A0A4S8K7I2"/>
<sequence length="479" mass="53000">MASSSFPPSAWAFAPTQLNSSSAKPAVLLFRTRPFSSFTPNRASSADQNPQEEEAPPDPVKLAFAKAKAYQKDKKSAPIAEPEPPPSPSAGIDGVGDDSPPEVPSAVKLAMERAKEYKKGKGAPGPQKMSLPYSRELIEEKSKKRELKVSSVDFLGLDFAEKKTYRGRPPGLNPVIEPISEGDLPEVELIVGDPSKFGESTPSVTVNPEENDDNMVFYKPKVSTWGVFPRPSNISKTFGGGRNIKPGEVLETAEGKATKEKRTRELLAAYKRKMGLMIDAKTKAECEKSMPLVMPGGERRKVLRKESSPSSKPNEITSPKLETTLALKEGDKLMDLGRLREALPFYEKIMKDLVFQSELHGQAALQWSICQDSLSRPNEARAMYEKLQSHPSVQVSKRARQFAFSFQAMEMMKASGSSILRKTGYETYFDAFVENNDDYSPTKEEQEESTLRQGLPYIMFLSSPVLFIIFLAARKSLGL</sequence>
<evidence type="ECO:0000313" key="2">
    <source>
        <dbReference type="EMBL" id="THU70868.1"/>
    </source>
</evidence>
<name>A0A4S8K7I2_MUSBA</name>
<dbReference type="EMBL" id="PYDT01000002">
    <property type="protein sequence ID" value="THU70868.1"/>
    <property type="molecule type" value="Genomic_DNA"/>
</dbReference>
<organism evidence="2 3">
    <name type="scientific">Musa balbisiana</name>
    <name type="common">Banana</name>
    <dbReference type="NCBI Taxonomy" id="52838"/>
    <lineage>
        <taxon>Eukaryota</taxon>
        <taxon>Viridiplantae</taxon>
        <taxon>Streptophyta</taxon>
        <taxon>Embryophyta</taxon>
        <taxon>Tracheophyta</taxon>
        <taxon>Spermatophyta</taxon>
        <taxon>Magnoliopsida</taxon>
        <taxon>Liliopsida</taxon>
        <taxon>Zingiberales</taxon>
        <taxon>Musaceae</taxon>
        <taxon>Musa</taxon>
    </lineage>
</organism>
<accession>A0A4S8K7I2</accession>
<gene>
    <name evidence="2" type="ORF">C4D60_Mb08t29540</name>
</gene>
<dbReference type="Proteomes" id="UP000317650">
    <property type="component" value="Chromosome 8"/>
</dbReference>
<keyword evidence="3" id="KW-1185">Reference proteome</keyword>
<dbReference type="PANTHER" id="PTHR35482">
    <property type="entry name" value="CYTOCHROME C OXIDASE SUBUNIT"/>
    <property type="match status" value="1"/>
</dbReference>